<dbReference type="InterPro" id="IPR030678">
    <property type="entry name" value="Peptide/Ni-bd"/>
</dbReference>
<organism evidence="3 4">
    <name type="scientific">Tsukamurella soli</name>
    <dbReference type="NCBI Taxonomy" id="644556"/>
    <lineage>
        <taxon>Bacteria</taxon>
        <taxon>Bacillati</taxon>
        <taxon>Actinomycetota</taxon>
        <taxon>Actinomycetes</taxon>
        <taxon>Mycobacteriales</taxon>
        <taxon>Tsukamurellaceae</taxon>
        <taxon>Tsukamurella</taxon>
    </lineage>
</organism>
<evidence type="ECO:0000259" key="2">
    <source>
        <dbReference type="Pfam" id="PF00496"/>
    </source>
</evidence>
<dbReference type="InterPro" id="IPR000914">
    <property type="entry name" value="SBP_5_dom"/>
</dbReference>
<feature type="domain" description="Solute-binding protein family 5" evidence="2">
    <location>
        <begin position="89"/>
        <end position="463"/>
    </location>
</feature>
<dbReference type="Pfam" id="PF00496">
    <property type="entry name" value="SBP_bac_5"/>
    <property type="match status" value="1"/>
</dbReference>
<name>A0ABP8J508_9ACTN</name>
<keyword evidence="4" id="KW-1185">Reference proteome</keyword>
<dbReference type="PROSITE" id="PS51257">
    <property type="entry name" value="PROKAR_LIPOPROTEIN"/>
    <property type="match status" value="1"/>
</dbReference>
<evidence type="ECO:0000313" key="3">
    <source>
        <dbReference type="EMBL" id="GAA4385183.1"/>
    </source>
</evidence>
<protein>
    <submittedName>
        <fullName evidence="3">TIGR04028 family ABC transporter substrate-binding protein</fullName>
    </submittedName>
</protein>
<dbReference type="PROSITE" id="PS51318">
    <property type="entry name" value="TAT"/>
    <property type="match status" value="1"/>
</dbReference>
<dbReference type="Proteomes" id="UP001500635">
    <property type="component" value="Unassembled WGS sequence"/>
</dbReference>
<feature type="signal peptide" evidence="1">
    <location>
        <begin position="1"/>
        <end position="24"/>
    </location>
</feature>
<proteinExistence type="predicted"/>
<dbReference type="PIRSF" id="PIRSF002741">
    <property type="entry name" value="MppA"/>
    <property type="match status" value="1"/>
</dbReference>
<dbReference type="Gene3D" id="3.40.190.10">
    <property type="entry name" value="Periplasmic binding protein-like II"/>
    <property type="match status" value="1"/>
</dbReference>
<dbReference type="Gene3D" id="3.10.105.10">
    <property type="entry name" value="Dipeptide-binding Protein, Domain 3"/>
    <property type="match status" value="1"/>
</dbReference>
<dbReference type="InterPro" id="IPR039424">
    <property type="entry name" value="SBP_5"/>
</dbReference>
<evidence type="ECO:0000313" key="4">
    <source>
        <dbReference type="Proteomes" id="UP001500635"/>
    </source>
</evidence>
<keyword evidence="1" id="KW-0732">Signal</keyword>
<dbReference type="SUPFAM" id="SSF53850">
    <property type="entry name" value="Periplasmic binding protein-like II"/>
    <property type="match status" value="1"/>
</dbReference>
<accession>A0ABP8J508</accession>
<dbReference type="EMBL" id="BAABFR010000006">
    <property type="protein sequence ID" value="GAA4385183.1"/>
    <property type="molecule type" value="Genomic_DNA"/>
</dbReference>
<dbReference type="InterPro" id="IPR006311">
    <property type="entry name" value="TAT_signal"/>
</dbReference>
<dbReference type="PANTHER" id="PTHR30290">
    <property type="entry name" value="PERIPLASMIC BINDING COMPONENT OF ABC TRANSPORTER"/>
    <property type="match status" value="1"/>
</dbReference>
<reference evidence="4" key="1">
    <citation type="journal article" date="2019" name="Int. J. Syst. Evol. Microbiol.">
        <title>The Global Catalogue of Microorganisms (GCM) 10K type strain sequencing project: providing services to taxonomists for standard genome sequencing and annotation.</title>
        <authorList>
            <consortium name="The Broad Institute Genomics Platform"/>
            <consortium name="The Broad Institute Genome Sequencing Center for Infectious Disease"/>
            <person name="Wu L."/>
            <person name="Ma J."/>
        </authorList>
    </citation>
    <scope>NUCLEOTIDE SEQUENCE [LARGE SCALE GENOMIC DNA]</scope>
    <source>
        <strain evidence="4">JCM 17688</strain>
    </source>
</reference>
<gene>
    <name evidence="3" type="ORF">GCM10023147_06690</name>
</gene>
<dbReference type="RefSeq" id="WP_344990807.1">
    <property type="nucleotide sequence ID" value="NZ_BAABFR010000006.1"/>
</dbReference>
<sequence length="548" mass="60433">MTHEFTRRAFLGLGAAALGSGVLAACGGGSPRPRSSGSGSVPRAGGEIVYLNAMVNPGYQQQQIGSWHALQYWALFTEYLFYINEKSELLPHLATGFTADSDFTKFTIGIRKGVTFSNGEVLDAAAVAKNLDLFGLGDTTRAIPRVANLPQGYQRAVPVGDYEVEVSLKDPFPAFIRHLAGSSTTAILAPATIDLPLAEQSDLSNTHATGPWTVASWTPSKEVILKRREDYAWPRPDAQHTGPAHLEKITVQQLTEDELRVGALESGQAHIIHYPQPSAEAGLAKKGFTVIDAFGPGSVWGLHIRITAPHVDDLRVRQALTRAVDRQQIVDTLYPPNWKVAQGPLNRATPWGVDLSEKFSYDPDLANRLLDEAGWTGRDKHGYRTRDGETLELLEYPSVFITTSKSDLTLIAQQWQQVGVKLTLENVDYDNYNTVTAPNLTPPVPLYEIHWGAAYPTFLWRWWDTGQENQFDAPPGGRMDQLLTQITGARTDQEAYALAAELQEFVIDNAYFIPVHEFPQNFAAAGNLEGIGYDGYPRIQLYDAWLDA</sequence>
<feature type="chain" id="PRO_5046926459" evidence="1">
    <location>
        <begin position="25"/>
        <end position="548"/>
    </location>
</feature>
<comment type="caution">
    <text evidence="3">The sequence shown here is derived from an EMBL/GenBank/DDBJ whole genome shotgun (WGS) entry which is preliminary data.</text>
</comment>
<evidence type="ECO:0000256" key="1">
    <source>
        <dbReference type="SAM" id="SignalP"/>
    </source>
</evidence>